<name>A0A9P9DQW9_9PLEO</name>
<accession>A0A9P9DQW9</accession>
<evidence type="ECO:0000313" key="2">
    <source>
        <dbReference type="EMBL" id="KAH7123666.1"/>
    </source>
</evidence>
<protein>
    <submittedName>
        <fullName evidence="2">Uncharacterized protein</fullName>
    </submittedName>
</protein>
<dbReference type="OrthoDB" id="62952at2759"/>
<keyword evidence="3" id="KW-1185">Reference proteome</keyword>
<feature type="compositionally biased region" description="Basic residues" evidence="1">
    <location>
        <begin position="92"/>
        <end position="104"/>
    </location>
</feature>
<comment type="caution">
    <text evidence="2">The sequence shown here is derived from an EMBL/GenBank/DDBJ whole genome shotgun (WGS) entry which is preliminary data.</text>
</comment>
<organism evidence="2 3">
    <name type="scientific">Dendryphion nanum</name>
    <dbReference type="NCBI Taxonomy" id="256645"/>
    <lineage>
        <taxon>Eukaryota</taxon>
        <taxon>Fungi</taxon>
        <taxon>Dikarya</taxon>
        <taxon>Ascomycota</taxon>
        <taxon>Pezizomycotina</taxon>
        <taxon>Dothideomycetes</taxon>
        <taxon>Pleosporomycetidae</taxon>
        <taxon>Pleosporales</taxon>
        <taxon>Torulaceae</taxon>
        <taxon>Dendryphion</taxon>
    </lineage>
</organism>
<proteinExistence type="predicted"/>
<feature type="compositionally biased region" description="Low complexity" evidence="1">
    <location>
        <begin position="1"/>
        <end position="32"/>
    </location>
</feature>
<dbReference type="EMBL" id="JAGMWT010000008">
    <property type="protein sequence ID" value="KAH7123666.1"/>
    <property type="molecule type" value="Genomic_DNA"/>
</dbReference>
<dbReference type="AlphaFoldDB" id="A0A9P9DQW9"/>
<gene>
    <name evidence="2" type="ORF">B0J11DRAFT_615223</name>
</gene>
<evidence type="ECO:0000313" key="3">
    <source>
        <dbReference type="Proteomes" id="UP000700596"/>
    </source>
</evidence>
<reference evidence="2" key="1">
    <citation type="journal article" date="2021" name="Nat. Commun.">
        <title>Genetic determinants of endophytism in the Arabidopsis root mycobiome.</title>
        <authorList>
            <person name="Mesny F."/>
            <person name="Miyauchi S."/>
            <person name="Thiergart T."/>
            <person name="Pickel B."/>
            <person name="Atanasova L."/>
            <person name="Karlsson M."/>
            <person name="Huettel B."/>
            <person name="Barry K.W."/>
            <person name="Haridas S."/>
            <person name="Chen C."/>
            <person name="Bauer D."/>
            <person name="Andreopoulos W."/>
            <person name="Pangilinan J."/>
            <person name="LaButti K."/>
            <person name="Riley R."/>
            <person name="Lipzen A."/>
            <person name="Clum A."/>
            <person name="Drula E."/>
            <person name="Henrissat B."/>
            <person name="Kohler A."/>
            <person name="Grigoriev I.V."/>
            <person name="Martin F.M."/>
            <person name="Hacquard S."/>
        </authorList>
    </citation>
    <scope>NUCLEOTIDE SEQUENCE</scope>
    <source>
        <strain evidence="2">MPI-CAGE-CH-0243</strain>
    </source>
</reference>
<dbReference type="PROSITE" id="PS51257">
    <property type="entry name" value="PROKAR_LIPOPROTEIN"/>
    <property type="match status" value="1"/>
</dbReference>
<feature type="compositionally biased region" description="Polar residues" evidence="1">
    <location>
        <begin position="35"/>
        <end position="49"/>
    </location>
</feature>
<sequence length="416" mass="45952">MEPKPSAVCSSDSSSSWAASSSLSCASGGADSHSGRTAGTSRGSASSKSMKIPEIKHDETLDEWTTAILETGVDMGDMEEEDPAAPSSKSPSKGKFKGKDKVKKRVAPSMQKKAIKARFKALVDKFGEIEKRVDHAVPKDEGVLVEGFQVGNGPQGLLNKEHDYTQLLKLKSTGPFMIVKETMLQEGPYAGHVALIIKQCKPFRLLDLPTGIRAKVLGYVVNHDEDSIPMKFKQGGTKDPYSPAYTAPNKLAILATCKLIHTEAVPMVYAHKFHFPGTQVLANFLTRIEHHRQYLRFISCDTYNGLTARNAFQSLPPAQNIERIFFSHVNSNQSPKTAIEHIFNDAQGWFRAMATDDDVLRGLSILQFDQSAYFYKEKGNGGVLRTVKWGDEQRAFFAKGLKEKVEKLAKKLGHKF</sequence>
<dbReference type="Proteomes" id="UP000700596">
    <property type="component" value="Unassembled WGS sequence"/>
</dbReference>
<feature type="region of interest" description="Disordered" evidence="1">
    <location>
        <begin position="1"/>
        <end position="104"/>
    </location>
</feature>
<evidence type="ECO:0000256" key="1">
    <source>
        <dbReference type="SAM" id="MobiDB-lite"/>
    </source>
</evidence>